<proteinExistence type="predicted"/>
<name>A0A0B5A547_9CAUD</name>
<reference evidence="1 2" key="1">
    <citation type="submission" date="2014-10" db="EMBL/GenBank/DDBJ databases">
        <authorList>
            <person name="Mackenzie J."/>
            <person name="Lekholoane M."/>
            <person name="Leqhaoe R."/>
            <person name="Mcunu Z."/>
            <person name="Mzobe Z."/>
            <person name="Rodel H."/>
            <person name="Seagreen C."/>
            <person name="Mazeka N."/>
            <person name="Larsen M.H."/>
            <person name="Rubin E.J."/>
            <person name="Russell D.A."/>
            <person name="Guerrero C.A."/>
            <person name="Bowman C.A."/>
            <person name="Jacobs-Sera D."/>
            <person name="Hendrix R.W."/>
            <person name="Hatfull G.F."/>
        </authorList>
    </citation>
    <scope>NUCLEOTIDE SEQUENCE [LARGE SCALE GENOMIC DNA]</scope>
</reference>
<protein>
    <submittedName>
        <fullName evidence="1">Uncharacterized protein</fullName>
    </submittedName>
</protein>
<dbReference type="Proteomes" id="UP000031718">
    <property type="component" value="Segment"/>
</dbReference>
<gene>
    <name evidence="1" type="primary">144</name>
    <name evidence="1" type="ORF">COSMO_144</name>
</gene>
<organism evidence="1 2">
    <name type="scientific">Mycobacterium phage Cosmo</name>
    <dbReference type="NCBI Taxonomy" id="1567467"/>
    <lineage>
        <taxon>Viruses</taxon>
        <taxon>Duplodnaviria</taxon>
        <taxon>Heunggongvirae</taxon>
        <taxon>Uroviricota</taxon>
        <taxon>Caudoviricetes</taxon>
        <taxon>Vilmaviridae</taxon>
        <taxon>Wildcatvirus</taxon>
        <taxon>Wildcatvirus wildcat</taxon>
        <taxon>Mycobacterium virus Wildcat</taxon>
    </lineage>
</organism>
<sequence>MVQPGSIPGTPRSQKYWDGKEIMRNTLALMGLHHFLSEHPDAHDQTIWGRVSVDLHPNRINEYLGEYRKAMHTAPLTCGTAACSAGWTVLLNGAKPHDLDTIFEFDTNFRAQRVTSLLLRTVEYDGKLYYVPDLAAEMLGLEENVTYYLFSSMLKRDAVLTALEMLIAGKDDDAVIDYLAREADL</sequence>
<dbReference type="EMBL" id="KP027195">
    <property type="protein sequence ID" value="AJD82191.1"/>
    <property type="molecule type" value="Genomic_DNA"/>
</dbReference>
<accession>A0A0B5A547</accession>
<evidence type="ECO:0000313" key="1">
    <source>
        <dbReference type="EMBL" id="AJD82191.1"/>
    </source>
</evidence>
<evidence type="ECO:0000313" key="2">
    <source>
        <dbReference type="Proteomes" id="UP000031718"/>
    </source>
</evidence>